<dbReference type="GO" id="GO:0003729">
    <property type="term" value="F:mRNA binding"/>
    <property type="evidence" value="ECO:0007669"/>
    <property type="project" value="InterPro"/>
</dbReference>
<dbReference type="InterPro" id="IPR012933">
    <property type="entry name" value="HicA_mRNA_interferase"/>
</dbReference>
<dbReference type="Pfam" id="PF07927">
    <property type="entry name" value="HicA_toxin"/>
    <property type="match status" value="1"/>
</dbReference>
<comment type="caution">
    <text evidence="8">The sequence shown here is derived from an EMBL/GenBank/DDBJ whole genome shotgun (WGS) entry which is preliminary data.</text>
</comment>
<evidence type="ECO:0000313" key="9">
    <source>
        <dbReference type="Proteomes" id="UP000177693"/>
    </source>
</evidence>
<keyword evidence="2" id="KW-1277">Toxin-antitoxin system</keyword>
<gene>
    <name evidence="8" type="ORF">A3I23_03810</name>
</gene>
<keyword evidence="6" id="KW-0694">RNA-binding</keyword>
<dbReference type="SUPFAM" id="SSF54786">
    <property type="entry name" value="YcfA/nrd intein domain"/>
    <property type="match status" value="1"/>
</dbReference>
<sequence length="70" mass="7764">MPKPISVKKLIQNLSMLGFSGPYSGGRHMFMIKGDLKLRVPNPHKGDISKSLLSEILRQAGISSSEWNKL</sequence>
<evidence type="ECO:0000256" key="2">
    <source>
        <dbReference type="ARBA" id="ARBA00022649"/>
    </source>
</evidence>
<proteinExistence type="inferred from homology"/>
<protein>
    <recommendedName>
        <fullName evidence="10">Type II toxin-antitoxin system HicA family toxin</fullName>
    </recommendedName>
</protein>
<dbReference type="EMBL" id="MFVL01000032">
    <property type="protein sequence ID" value="OGJ00616.1"/>
    <property type="molecule type" value="Genomic_DNA"/>
</dbReference>
<evidence type="ECO:0000256" key="1">
    <source>
        <dbReference type="ARBA" id="ARBA00006620"/>
    </source>
</evidence>
<reference evidence="8 9" key="1">
    <citation type="journal article" date="2016" name="Nat. Commun.">
        <title>Thousands of microbial genomes shed light on interconnected biogeochemical processes in an aquifer system.</title>
        <authorList>
            <person name="Anantharaman K."/>
            <person name="Brown C.T."/>
            <person name="Hug L.A."/>
            <person name="Sharon I."/>
            <person name="Castelle C.J."/>
            <person name="Probst A.J."/>
            <person name="Thomas B.C."/>
            <person name="Singh A."/>
            <person name="Wilkins M.J."/>
            <person name="Karaoz U."/>
            <person name="Brodie E.L."/>
            <person name="Williams K.H."/>
            <person name="Hubbard S.S."/>
            <person name="Banfield J.F."/>
        </authorList>
    </citation>
    <scope>NUCLEOTIDE SEQUENCE [LARGE SCALE GENOMIC DNA]</scope>
</reference>
<evidence type="ECO:0008006" key="10">
    <source>
        <dbReference type="Google" id="ProtNLM"/>
    </source>
</evidence>
<dbReference type="Proteomes" id="UP000177693">
    <property type="component" value="Unassembled WGS sequence"/>
</dbReference>
<dbReference type="Gene3D" id="3.30.920.30">
    <property type="entry name" value="Hypothetical protein"/>
    <property type="match status" value="1"/>
</dbReference>
<keyword evidence="4" id="KW-0255">Endonuclease</keyword>
<dbReference type="GO" id="GO:0016787">
    <property type="term" value="F:hydrolase activity"/>
    <property type="evidence" value="ECO:0007669"/>
    <property type="project" value="UniProtKB-KW"/>
</dbReference>
<keyword evidence="3" id="KW-0540">Nuclease</keyword>
<organism evidence="8 9">
    <name type="scientific">Candidatus Nomurabacteria bacterium RIFCSPLOWO2_02_FULL_40_67</name>
    <dbReference type="NCBI Taxonomy" id="1801787"/>
    <lineage>
        <taxon>Bacteria</taxon>
        <taxon>Candidatus Nomuraibacteriota</taxon>
    </lineage>
</organism>
<evidence type="ECO:0000256" key="5">
    <source>
        <dbReference type="ARBA" id="ARBA00022801"/>
    </source>
</evidence>
<evidence type="ECO:0000256" key="7">
    <source>
        <dbReference type="ARBA" id="ARBA00023016"/>
    </source>
</evidence>
<evidence type="ECO:0000313" key="8">
    <source>
        <dbReference type="EMBL" id="OGJ00616.1"/>
    </source>
</evidence>
<dbReference type="InterPro" id="IPR038570">
    <property type="entry name" value="HicA_sf"/>
</dbReference>
<dbReference type="GO" id="GO:0004519">
    <property type="term" value="F:endonuclease activity"/>
    <property type="evidence" value="ECO:0007669"/>
    <property type="project" value="UniProtKB-KW"/>
</dbReference>
<comment type="similarity">
    <text evidence="1">Belongs to the HicA mRNA interferase family.</text>
</comment>
<evidence type="ECO:0000256" key="4">
    <source>
        <dbReference type="ARBA" id="ARBA00022759"/>
    </source>
</evidence>
<dbReference type="AlphaFoldDB" id="A0A1F6Y2Q2"/>
<evidence type="ECO:0000256" key="6">
    <source>
        <dbReference type="ARBA" id="ARBA00022884"/>
    </source>
</evidence>
<keyword evidence="7" id="KW-0346">Stress response</keyword>
<name>A0A1F6Y2Q2_9BACT</name>
<evidence type="ECO:0000256" key="3">
    <source>
        <dbReference type="ARBA" id="ARBA00022722"/>
    </source>
</evidence>
<accession>A0A1F6Y2Q2</accession>
<keyword evidence="5" id="KW-0378">Hydrolase</keyword>